<accession>A0A1Y5T064</accession>
<dbReference type="GO" id="GO:0046872">
    <property type="term" value="F:metal ion binding"/>
    <property type="evidence" value="ECO:0007669"/>
    <property type="project" value="UniProtKB-KW"/>
</dbReference>
<evidence type="ECO:0000313" key="6">
    <source>
        <dbReference type="Proteomes" id="UP000193409"/>
    </source>
</evidence>
<gene>
    <name evidence="5" type="primary">kce_3</name>
    <name evidence="5" type="ORF">PSA7680_02742</name>
</gene>
<keyword evidence="2 5" id="KW-0808">Transferase</keyword>
<evidence type="ECO:0000256" key="3">
    <source>
        <dbReference type="ARBA" id="ARBA00022723"/>
    </source>
</evidence>
<keyword evidence="4" id="KW-0862">Zinc</keyword>
<dbReference type="RefSeq" id="WP_085869276.1">
    <property type="nucleotide sequence ID" value="NZ_FWFQ01000020.1"/>
</dbReference>
<dbReference type="PANTHER" id="PTHR37418:SF2">
    <property type="entry name" value="3-KETO-5-AMINOHEXANOATE CLEAVAGE ENZYME"/>
    <property type="match status" value="1"/>
</dbReference>
<keyword evidence="6" id="KW-1185">Reference proteome</keyword>
<dbReference type="GO" id="GO:0043720">
    <property type="term" value="F:3-keto-5-aminohexanoate cleavage activity"/>
    <property type="evidence" value="ECO:0007669"/>
    <property type="project" value="InterPro"/>
</dbReference>
<keyword evidence="3" id="KW-0479">Metal-binding</keyword>
<protein>
    <submittedName>
        <fullName evidence="5">3-keto-5-aminohexanoate cleavage enzyme</fullName>
        <ecNumber evidence="5">2.-.-.-</ecNumber>
    </submittedName>
</protein>
<dbReference type="Gene3D" id="3.20.20.70">
    <property type="entry name" value="Aldolase class I"/>
    <property type="match status" value="1"/>
</dbReference>
<dbReference type="EMBL" id="FWFQ01000020">
    <property type="protein sequence ID" value="SLN52377.1"/>
    <property type="molecule type" value="Genomic_DNA"/>
</dbReference>
<sequence length="248" mass="26074">MVAPTGARRGKADHPALPITLDEIMAEARACREAGADGLHLHLRDAEGRHLLDAGAYREALAAFEAAMPGFFVQITTEAAGRYRADHQRRVALESGARAVSVSIAEMTVGEAARAAPAFYVTCHEAGIAVQHILYDPAELDLLARILPAGLFRDPALQLICVLGRYTGAAGSDPAAIAGFTAAFARHGIAPDWALCAFGPQETACLRAAMRLGGKARVGFENSLWNADGSLAASNAERVRDVMAAALC</sequence>
<dbReference type="Pfam" id="PF05853">
    <property type="entry name" value="BKACE"/>
    <property type="match status" value="1"/>
</dbReference>
<reference evidence="5 6" key="1">
    <citation type="submission" date="2017-03" db="EMBL/GenBank/DDBJ databases">
        <authorList>
            <person name="Afonso C.L."/>
            <person name="Miller P.J."/>
            <person name="Scott M.A."/>
            <person name="Spackman E."/>
            <person name="Goraichik I."/>
            <person name="Dimitrov K.M."/>
            <person name="Suarez D.L."/>
            <person name="Swayne D.E."/>
        </authorList>
    </citation>
    <scope>NUCLEOTIDE SEQUENCE [LARGE SCALE GENOMIC DNA]</scope>
    <source>
        <strain evidence="5 6">CECT 7680</strain>
    </source>
</reference>
<dbReference type="AlphaFoldDB" id="A0A1Y5T064"/>
<dbReference type="PANTHER" id="PTHR37418">
    <property type="entry name" value="3-KETO-5-AMINOHEXANOATE CLEAVAGE ENZYME-RELATED"/>
    <property type="match status" value="1"/>
</dbReference>
<organism evidence="5 6">
    <name type="scientific">Pseudoruegeria aquimaris</name>
    <dbReference type="NCBI Taxonomy" id="393663"/>
    <lineage>
        <taxon>Bacteria</taxon>
        <taxon>Pseudomonadati</taxon>
        <taxon>Pseudomonadota</taxon>
        <taxon>Alphaproteobacteria</taxon>
        <taxon>Rhodobacterales</taxon>
        <taxon>Roseobacteraceae</taxon>
        <taxon>Pseudoruegeria</taxon>
    </lineage>
</organism>
<name>A0A1Y5T064_9RHOB</name>
<dbReference type="OrthoDB" id="9805277at2"/>
<evidence type="ECO:0000256" key="2">
    <source>
        <dbReference type="ARBA" id="ARBA00022679"/>
    </source>
</evidence>
<proteinExistence type="predicted"/>
<evidence type="ECO:0000313" key="5">
    <source>
        <dbReference type="EMBL" id="SLN52377.1"/>
    </source>
</evidence>
<dbReference type="SUPFAM" id="SSF51569">
    <property type="entry name" value="Aldolase"/>
    <property type="match status" value="1"/>
</dbReference>
<comment type="cofactor">
    <cofactor evidence="1">
        <name>Zn(2+)</name>
        <dbReference type="ChEBI" id="CHEBI:29105"/>
    </cofactor>
</comment>
<evidence type="ECO:0000256" key="4">
    <source>
        <dbReference type="ARBA" id="ARBA00022833"/>
    </source>
</evidence>
<dbReference type="InterPro" id="IPR008567">
    <property type="entry name" value="BKACE"/>
</dbReference>
<evidence type="ECO:0000256" key="1">
    <source>
        <dbReference type="ARBA" id="ARBA00001947"/>
    </source>
</evidence>
<dbReference type="InterPro" id="IPR013785">
    <property type="entry name" value="Aldolase_TIM"/>
</dbReference>
<dbReference type="Proteomes" id="UP000193409">
    <property type="component" value="Unassembled WGS sequence"/>
</dbReference>
<dbReference type="EC" id="2.-.-.-" evidence="5"/>